<dbReference type="InterPro" id="IPR036188">
    <property type="entry name" value="FAD/NAD-bd_sf"/>
</dbReference>
<protein>
    <recommendedName>
        <fullName evidence="8">Phytoene dehydrogenase</fullName>
    </recommendedName>
</protein>
<reference evidence="11 12" key="1">
    <citation type="submission" date="2019-11" db="EMBL/GenBank/DDBJ databases">
        <title>Whole-genome sequence of Rhodoplanes serenus DSM 18633, type strain.</title>
        <authorList>
            <person name="Kyndt J.A."/>
            <person name="Meyer T.E."/>
        </authorList>
    </citation>
    <scope>NUCLEOTIDE SEQUENCE [LARGE SCALE GENOMIC DNA]</scope>
    <source>
        <strain evidence="11 12">DSM 18633</strain>
    </source>
</reference>
<feature type="domain" description="Amine oxidase" evidence="10">
    <location>
        <begin position="31"/>
        <end position="499"/>
    </location>
</feature>
<keyword evidence="6" id="KW-0274">FAD</keyword>
<dbReference type="EMBL" id="WNKV01000001">
    <property type="protein sequence ID" value="MTW14707.1"/>
    <property type="molecule type" value="Genomic_DNA"/>
</dbReference>
<dbReference type="AlphaFoldDB" id="A0A327KCQ8"/>
<dbReference type="GO" id="GO:0016117">
    <property type="term" value="P:carotenoid biosynthetic process"/>
    <property type="evidence" value="ECO:0007669"/>
    <property type="project" value="UniProtKB-KW"/>
</dbReference>
<evidence type="ECO:0000259" key="10">
    <source>
        <dbReference type="Pfam" id="PF01593"/>
    </source>
</evidence>
<comment type="pathway">
    <text evidence="2 9">Carotenoid biosynthesis.</text>
</comment>
<evidence type="ECO:0000256" key="3">
    <source>
        <dbReference type="ARBA" id="ARBA00006046"/>
    </source>
</evidence>
<keyword evidence="4" id="KW-0285">Flavoprotein</keyword>
<evidence type="ECO:0000313" key="11">
    <source>
        <dbReference type="EMBL" id="MTW14707.1"/>
    </source>
</evidence>
<dbReference type="Pfam" id="PF01593">
    <property type="entry name" value="Amino_oxidase"/>
    <property type="match status" value="1"/>
</dbReference>
<keyword evidence="5 9" id="KW-0125">Carotenoid biosynthesis</keyword>
<dbReference type="InterPro" id="IPR002937">
    <property type="entry name" value="Amino_oxidase"/>
</dbReference>
<keyword evidence="7 9" id="KW-0560">Oxidoreductase</keyword>
<sequence length="512" mass="56318">MSSLTLDRPRPPVVRPGARVPHAIVIGSGFGGLAAAIRLGARGYRVTVLEKLDQPGGRGSVFRQDGFTFDAGPTIVTLPQLFEELWALAGRKFSDDITLKQLDPLYQIRFDDGETFTESNGIEAMRREVGRLSPGDVEGYERFLEKSKAIYEVGFEKLSNVPFHSLTSMAKVLPDFVRLQSWRTVHGLAASYVKDPRIRTALSFHPLFIGGNPFAVTSIYCLITYLQNTFGVWFPMGGTGALVKGLAGLIEAQGNTIRYDAEVAAITVEGGAATGVRLVSGETIAADIVVSNADAAWTYRHLLPAEVRRRWTDRKLGKARYSMSLFVWYFGTKRQYRGVPHHSILLGPRYKELLRDIFDRKVLAPDFSLYLHHPTATDPSLAPPGCDAFYVLSPVPHLGSGVDWAHAAEPYRRAISDFLARTVLPGLEENVVSSRIITPLDFHTRYRSVLGAAFGFEPVFTQSAWFRPHNRSEEVDRLYLVGAGTHPGAGLPGVLSSARVLDSIVPHGADLA</sequence>
<dbReference type="Gene3D" id="3.50.50.60">
    <property type="entry name" value="FAD/NAD(P)-binding domain"/>
    <property type="match status" value="2"/>
</dbReference>
<evidence type="ECO:0000256" key="1">
    <source>
        <dbReference type="ARBA" id="ARBA00001974"/>
    </source>
</evidence>
<dbReference type="PANTHER" id="PTHR43734">
    <property type="entry name" value="PHYTOENE DESATURASE"/>
    <property type="match status" value="1"/>
</dbReference>
<dbReference type="PANTHER" id="PTHR43734:SF3">
    <property type="entry name" value="B-CAROTENE KETOLASE"/>
    <property type="match status" value="1"/>
</dbReference>
<gene>
    <name evidence="11" type="primary">crtI</name>
    <name evidence="11" type="ORF">GJ689_00560</name>
</gene>
<dbReference type="RefSeq" id="WP_111384289.1">
    <property type="nucleotide sequence ID" value="NZ_NPEW01000033.1"/>
</dbReference>
<proteinExistence type="inferred from homology"/>
<evidence type="ECO:0000313" key="12">
    <source>
        <dbReference type="Proteomes" id="UP000438991"/>
    </source>
</evidence>
<dbReference type="SUPFAM" id="SSF51905">
    <property type="entry name" value="FAD/NAD(P)-binding domain"/>
    <property type="match status" value="1"/>
</dbReference>
<organism evidence="11 12">
    <name type="scientific">Rhodoplanes serenus</name>
    <dbReference type="NCBI Taxonomy" id="200615"/>
    <lineage>
        <taxon>Bacteria</taxon>
        <taxon>Pseudomonadati</taxon>
        <taxon>Pseudomonadota</taxon>
        <taxon>Alphaproteobacteria</taxon>
        <taxon>Hyphomicrobiales</taxon>
        <taxon>Nitrobacteraceae</taxon>
        <taxon>Rhodoplanes</taxon>
    </lineage>
</organism>
<evidence type="ECO:0000256" key="8">
    <source>
        <dbReference type="ARBA" id="ARBA00031986"/>
    </source>
</evidence>
<dbReference type="Proteomes" id="UP000438991">
    <property type="component" value="Unassembled WGS sequence"/>
</dbReference>
<evidence type="ECO:0000256" key="2">
    <source>
        <dbReference type="ARBA" id="ARBA00004829"/>
    </source>
</evidence>
<evidence type="ECO:0000256" key="7">
    <source>
        <dbReference type="ARBA" id="ARBA00023002"/>
    </source>
</evidence>
<evidence type="ECO:0000256" key="6">
    <source>
        <dbReference type="ARBA" id="ARBA00022827"/>
    </source>
</evidence>
<evidence type="ECO:0000256" key="9">
    <source>
        <dbReference type="RuleBase" id="RU362075"/>
    </source>
</evidence>
<dbReference type="FunFam" id="3.50.50.60:FF:000378">
    <property type="entry name" value="Phytoene desaturase"/>
    <property type="match status" value="1"/>
</dbReference>
<name>A0A327KCQ8_9BRAD</name>
<evidence type="ECO:0000256" key="4">
    <source>
        <dbReference type="ARBA" id="ARBA00022630"/>
    </source>
</evidence>
<dbReference type="GO" id="GO:0016491">
    <property type="term" value="F:oxidoreductase activity"/>
    <property type="evidence" value="ECO:0007669"/>
    <property type="project" value="UniProtKB-KW"/>
</dbReference>
<dbReference type="InterPro" id="IPR014105">
    <property type="entry name" value="Carotenoid/retinoid_OxRdtase"/>
</dbReference>
<dbReference type="NCBIfam" id="TIGR02734">
    <property type="entry name" value="crtI_fam"/>
    <property type="match status" value="1"/>
</dbReference>
<comment type="cofactor">
    <cofactor evidence="1">
        <name>FAD</name>
        <dbReference type="ChEBI" id="CHEBI:57692"/>
    </cofactor>
</comment>
<evidence type="ECO:0000256" key="5">
    <source>
        <dbReference type="ARBA" id="ARBA00022746"/>
    </source>
</evidence>
<accession>A0A327KCQ8</accession>
<comment type="similarity">
    <text evidence="3 9">Belongs to the carotenoid/retinoid oxidoreductase family.</text>
</comment>
<comment type="caution">
    <text evidence="11">The sequence shown here is derived from an EMBL/GenBank/DDBJ whole genome shotgun (WGS) entry which is preliminary data.</text>
</comment>